<sequence length="53" mass="6024">MHLLHKYSKFQAELSSYIVFWEASLLLVLLFECGACARHEMAFINSGSAICLM</sequence>
<evidence type="ECO:0000313" key="2">
    <source>
        <dbReference type="Proteomes" id="UP000683417"/>
    </source>
</evidence>
<organism evidence="1 2">
    <name type="scientific">Blumeria graminis f. sp. triticale</name>
    <dbReference type="NCBI Taxonomy" id="1689686"/>
    <lineage>
        <taxon>Eukaryota</taxon>
        <taxon>Fungi</taxon>
        <taxon>Dikarya</taxon>
        <taxon>Ascomycota</taxon>
        <taxon>Pezizomycotina</taxon>
        <taxon>Leotiomycetes</taxon>
        <taxon>Erysiphales</taxon>
        <taxon>Erysiphaceae</taxon>
        <taxon>Blumeria</taxon>
    </lineage>
</organism>
<dbReference type="Proteomes" id="UP000683417">
    <property type="component" value="Unassembled WGS sequence"/>
</dbReference>
<dbReference type="EMBL" id="CAJHIT010000005">
    <property type="protein sequence ID" value="CAD6501410.1"/>
    <property type="molecule type" value="Genomic_DNA"/>
</dbReference>
<accession>A0A9W4GF16</accession>
<gene>
    <name evidence="1" type="ORF">BGTH12_LOCUS2768</name>
</gene>
<name>A0A9W4GF16_BLUGR</name>
<comment type="caution">
    <text evidence="1">The sequence shown here is derived from an EMBL/GenBank/DDBJ whole genome shotgun (WGS) entry which is preliminary data.</text>
</comment>
<proteinExistence type="predicted"/>
<reference evidence="1" key="1">
    <citation type="submission" date="2020-10" db="EMBL/GenBank/DDBJ databases">
        <authorList>
            <person name="Muller C M."/>
        </authorList>
    </citation>
    <scope>NUCLEOTIDE SEQUENCE</scope>
    <source>
        <strain evidence="1">THUN-12</strain>
    </source>
</reference>
<dbReference type="AlphaFoldDB" id="A0A9W4GF16"/>
<evidence type="ECO:0000313" key="1">
    <source>
        <dbReference type="EMBL" id="CAD6501410.1"/>
    </source>
</evidence>
<protein>
    <submittedName>
        <fullName evidence="1">BgTH12-01662</fullName>
    </submittedName>
</protein>